<dbReference type="GO" id="GO:0005829">
    <property type="term" value="C:cytosol"/>
    <property type="evidence" value="ECO:0007669"/>
    <property type="project" value="TreeGrafter"/>
</dbReference>
<comment type="similarity">
    <text evidence="3 13 16">Belongs to the phosphoglycerate kinase family.</text>
</comment>
<dbReference type="PANTHER" id="PTHR11406">
    <property type="entry name" value="PHOSPHOGLYCERATE KINASE"/>
    <property type="match status" value="1"/>
</dbReference>
<dbReference type="PIRSF" id="PIRSF000724">
    <property type="entry name" value="Pgk"/>
    <property type="match status" value="1"/>
</dbReference>
<feature type="binding site" evidence="14">
    <location>
        <position position="156"/>
    </location>
    <ligand>
        <name>(2R)-3-phosphoglycerate</name>
        <dbReference type="ChEBI" id="CHEBI:58272"/>
    </ligand>
</feature>
<dbReference type="PANTHER" id="PTHR11406:SF23">
    <property type="entry name" value="PHOSPHOGLYCERATE KINASE 1, CHLOROPLASTIC-RELATED"/>
    <property type="match status" value="1"/>
</dbReference>
<comment type="pathway">
    <text evidence="2 13">Carbohydrate degradation; glycolysis; pyruvate from D-glyceraldehyde 3-phosphate: step 2/5.</text>
</comment>
<evidence type="ECO:0000256" key="8">
    <source>
        <dbReference type="ARBA" id="ARBA00022679"/>
    </source>
</evidence>
<dbReference type="UniPathway" id="UPA00109">
    <property type="reaction ID" value="UER00185"/>
</dbReference>
<keyword evidence="12 13" id="KW-0324">Glycolysis</keyword>
<comment type="subunit">
    <text evidence="4 13">Monomer.</text>
</comment>
<keyword evidence="9 13" id="KW-0547">Nucleotide-binding</keyword>
<dbReference type="Pfam" id="PF00162">
    <property type="entry name" value="PGK"/>
    <property type="match status" value="1"/>
</dbReference>
<keyword evidence="8 13" id="KW-0808">Transferase</keyword>
<comment type="caution">
    <text evidence="13">Lacks conserved residue(s) required for the propagation of feature annotation.</text>
</comment>
<evidence type="ECO:0000256" key="13">
    <source>
        <dbReference type="HAMAP-Rule" id="MF_00145"/>
    </source>
</evidence>
<dbReference type="PRINTS" id="PR00477">
    <property type="entry name" value="PHGLYCKINASE"/>
</dbReference>
<evidence type="ECO:0000256" key="6">
    <source>
        <dbReference type="ARBA" id="ARBA00016471"/>
    </source>
</evidence>
<feature type="binding site" evidence="13 15">
    <location>
        <position position="361"/>
    </location>
    <ligand>
        <name>ATP</name>
        <dbReference type="ChEBI" id="CHEBI:30616"/>
    </ligand>
</feature>
<dbReference type="FunFam" id="3.40.50.1260:FF:000006">
    <property type="entry name" value="Phosphoglycerate kinase"/>
    <property type="match status" value="1"/>
</dbReference>
<evidence type="ECO:0000256" key="10">
    <source>
        <dbReference type="ARBA" id="ARBA00022777"/>
    </source>
</evidence>
<evidence type="ECO:0000256" key="7">
    <source>
        <dbReference type="ARBA" id="ARBA00022490"/>
    </source>
</evidence>
<name>A0A840NSZ2_9HYPH</name>
<sequence length="435" mass="47415">MKKYRCQSFRLKAKSRLCRRESEQVRWFETMDSEKETVMGFRTLDDVDVAGKRVLVRVDFNVPMAQGKVCDETRLKRHKATLFELQKRGAKLILLSHCGRPKGQVEPEFSLHPIVQVLEKIINQPVAFASDCIGEAAQIAVEALQDGGVLLLENVRFHPGEEKNDCSFAEALAHNGDLYVNDAFSVCHRAHASVEGITHLLPSYAGRSLQDELQALEKGLGNPARPVIAIVGGAKVSTKLFVLNHLVEKVEHLVIGGGMANSFLAAQGLSVGKSLCEQGLMETVKKIIEKAKECQCTLLLPVDAIVGFRFEKDAPHRLYDIGDIPEVGMILDIGTRSIAHINAVIDKAATLVWNGPLGVFEMPPFDQGTIAVARHAAERSLMGKLVSIAGGGDTVFALNHTGVANDFTYLSTAGGAFLEWMEGKVLPGILALMQA</sequence>
<evidence type="ECO:0000256" key="4">
    <source>
        <dbReference type="ARBA" id="ARBA00011245"/>
    </source>
</evidence>
<feature type="binding site" evidence="13 14">
    <location>
        <begin position="59"/>
        <end position="61"/>
    </location>
    <ligand>
        <name>substrate</name>
    </ligand>
</feature>
<dbReference type="InterPro" id="IPR015911">
    <property type="entry name" value="Phosphoglycerate_kinase_CS"/>
</dbReference>
<dbReference type="InterPro" id="IPR036043">
    <property type="entry name" value="Phosphoglycerate_kinase_sf"/>
</dbReference>
<dbReference type="Gene3D" id="3.40.50.1260">
    <property type="entry name" value="Phosphoglycerate kinase, N-terminal domain"/>
    <property type="match status" value="2"/>
</dbReference>
<dbReference type="PROSITE" id="PS00111">
    <property type="entry name" value="PGLYCERATE_KINASE"/>
    <property type="match status" value="1"/>
</dbReference>
<dbReference type="EC" id="2.7.2.3" evidence="5 13"/>
<evidence type="ECO:0000256" key="2">
    <source>
        <dbReference type="ARBA" id="ARBA00004838"/>
    </source>
</evidence>
<dbReference type="GO" id="GO:0006094">
    <property type="term" value="P:gluconeogenesis"/>
    <property type="evidence" value="ECO:0007669"/>
    <property type="project" value="TreeGrafter"/>
</dbReference>
<evidence type="ECO:0000313" key="17">
    <source>
        <dbReference type="EMBL" id="MBB5074181.1"/>
    </source>
</evidence>
<proteinExistence type="inferred from homology"/>
<evidence type="ECO:0000256" key="5">
    <source>
        <dbReference type="ARBA" id="ARBA00013061"/>
    </source>
</evidence>
<keyword evidence="11 13" id="KW-0067">ATP-binding</keyword>
<evidence type="ECO:0000256" key="14">
    <source>
        <dbReference type="PIRSR" id="PIRSR000724-1"/>
    </source>
</evidence>
<organism evidence="17 18">
    <name type="scientific">Bartonella callosciuri</name>
    <dbReference type="NCBI Taxonomy" id="686223"/>
    <lineage>
        <taxon>Bacteria</taxon>
        <taxon>Pseudomonadati</taxon>
        <taxon>Pseudomonadota</taxon>
        <taxon>Alphaproteobacteria</taxon>
        <taxon>Hyphomicrobiales</taxon>
        <taxon>Bartonellaceae</taxon>
        <taxon>Bartonella</taxon>
    </lineage>
</organism>
<accession>A0A840NSZ2</accession>
<dbReference type="GO" id="GO:0004618">
    <property type="term" value="F:phosphoglycerate kinase activity"/>
    <property type="evidence" value="ECO:0007669"/>
    <property type="project" value="UniProtKB-UniRule"/>
</dbReference>
<keyword evidence="7 13" id="KW-0963">Cytoplasm</keyword>
<evidence type="ECO:0000256" key="12">
    <source>
        <dbReference type="ARBA" id="ARBA00023152"/>
    </source>
</evidence>
<dbReference type="AlphaFoldDB" id="A0A840NSZ2"/>
<evidence type="ECO:0000256" key="3">
    <source>
        <dbReference type="ARBA" id="ARBA00008982"/>
    </source>
</evidence>
<dbReference type="InterPro" id="IPR015824">
    <property type="entry name" value="Phosphoglycerate_kinase_N"/>
</dbReference>
<protein>
    <recommendedName>
        <fullName evidence="6 13">Phosphoglycerate kinase</fullName>
        <ecNumber evidence="5 13">2.7.2.3</ecNumber>
    </recommendedName>
</protein>
<keyword evidence="10 13" id="KW-0418">Kinase</keyword>
<evidence type="ECO:0000313" key="18">
    <source>
        <dbReference type="Proteomes" id="UP000561417"/>
    </source>
</evidence>
<evidence type="ECO:0000256" key="11">
    <source>
        <dbReference type="ARBA" id="ARBA00022840"/>
    </source>
</evidence>
<feature type="binding site" evidence="13 15">
    <location>
        <position position="239"/>
    </location>
    <ligand>
        <name>ATP</name>
        <dbReference type="ChEBI" id="CHEBI:30616"/>
    </ligand>
</feature>
<dbReference type="InterPro" id="IPR001576">
    <property type="entry name" value="Phosphoglycerate_kinase"/>
</dbReference>
<comment type="catalytic activity">
    <reaction evidence="1 13 16">
        <text>(2R)-3-phosphoglycerate + ATP = (2R)-3-phospho-glyceroyl phosphate + ADP</text>
        <dbReference type="Rhea" id="RHEA:14801"/>
        <dbReference type="ChEBI" id="CHEBI:30616"/>
        <dbReference type="ChEBI" id="CHEBI:57604"/>
        <dbReference type="ChEBI" id="CHEBI:58272"/>
        <dbReference type="ChEBI" id="CHEBI:456216"/>
        <dbReference type="EC" id="2.7.2.3"/>
    </reaction>
</comment>
<feature type="binding site" evidence="14">
    <location>
        <position position="189"/>
    </location>
    <ligand>
        <name>(2R)-3-phosphoglycerate</name>
        <dbReference type="ChEBI" id="CHEBI:58272"/>
    </ligand>
</feature>
<gene>
    <name evidence="13" type="primary">pgk</name>
    <name evidence="17" type="ORF">HNQ69_001318</name>
</gene>
<reference evidence="17 18" key="1">
    <citation type="submission" date="2020-08" db="EMBL/GenBank/DDBJ databases">
        <title>Genomic Encyclopedia of Type Strains, Phase IV (KMG-IV): sequencing the most valuable type-strain genomes for metagenomic binning, comparative biology and taxonomic classification.</title>
        <authorList>
            <person name="Goeker M."/>
        </authorList>
    </citation>
    <scope>NUCLEOTIDE SEQUENCE [LARGE SCALE GENOMIC DNA]</scope>
    <source>
        <strain evidence="17 18">DSM 28538</strain>
    </source>
</reference>
<feature type="binding site" evidence="13">
    <location>
        <position position="189"/>
    </location>
    <ligand>
        <name>substrate</name>
    </ligand>
</feature>
<keyword evidence="18" id="KW-1185">Reference proteome</keyword>
<dbReference type="FunFam" id="3.40.50.1260:FF:000031">
    <property type="entry name" value="Phosphoglycerate kinase 1"/>
    <property type="match status" value="1"/>
</dbReference>
<dbReference type="EMBL" id="JACHIM010000006">
    <property type="protein sequence ID" value="MBB5074181.1"/>
    <property type="molecule type" value="Genomic_DNA"/>
</dbReference>
<dbReference type="Proteomes" id="UP000561417">
    <property type="component" value="Unassembled WGS sequence"/>
</dbReference>
<dbReference type="GO" id="GO:0043531">
    <property type="term" value="F:ADP binding"/>
    <property type="evidence" value="ECO:0007669"/>
    <property type="project" value="TreeGrafter"/>
</dbReference>
<evidence type="ECO:0000256" key="9">
    <source>
        <dbReference type="ARBA" id="ARBA00022741"/>
    </source>
</evidence>
<dbReference type="HAMAP" id="MF_00145">
    <property type="entry name" value="Phosphoglyc_kinase"/>
    <property type="match status" value="1"/>
</dbReference>
<dbReference type="SUPFAM" id="SSF53748">
    <property type="entry name" value="Phosphoglycerate kinase"/>
    <property type="match status" value="1"/>
</dbReference>
<feature type="binding site" evidence="13">
    <location>
        <position position="156"/>
    </location>
    <ligand>
        <name>substrate</name>
    </ligand>
</feature>
<dbReference type="GO" id="GO:0006096">
    <property type="term" value="P:glycolytic process"/>
    <property type="evidence" value="ECO:0007669"/>
    <property type="project" value="UniProtKB-UniRule"/>
</dbReference>
<evidence type="ECO:0000256" key="1">
    <source>
        <dbReference type="ARBA" id="ARBA00000642"/>
    </source>
</evidence>
<feature type="binding site" evidence="13">
    <location>
        <position position="74"/>
    </location>
    <ligand>
        <name>substrate</name>
    </ligand>
</feature>
<evidence type="ECO:0000256" key="15">
    <source>
        <dbReference type="PIRSR" id="PIRSR000724-2"/>
    </source>
</evidence>
<comment type="caution">
    <text evidence="17">The sequence shown here is derived from an EMBL/GenBank/DDBJ whole genome shotgun (WGS) entry which is preliminary data.</text>
</comment>
<evidence type="ECO:0000256" key="16">
    <source>
        <dbReference type="RuleBase" id="RU000532"/>
    </source>
</evidence>
<feature type="binding site" evidence="13 15">
    <location>
        <begin position="391"/>
        <end position="394"/>
    </location>
    <ligand>
        <name>ATP</name>
        <dbReference type="ChEBI" id="CHEBI:30616"/>
    </ligand>
</feature>
<feature type="binding site" evidence="13 14">
    <location>
        <begin position="97"/>
        <end position="100"/>
    </location>
    <ligand>
        <name>substrate</name>
    </ligand>
</feature>
<comment type="subcellular location">
    <subcellularLocation>
        <location evidence="13">Cytoplasm</location>
    </subcellularLocation>
</comment>
<feature type="binding site" evidence="14">
    <location>
        <position position="74"/>
    </location>
    <ligand>
        <name>(2R)-3-phosphoglycerate</name>
        <dbReference type="ChEBI" id="CHEBI:58272"/>
    </ligand>
</feature>
<dbReference type="GO" id="GO:0005524">
    <property type="term" value="F:ATP binding"/>
    <property type="evidence" value="ECO:0007669"/>
    <property type="project" value="UniProtKB-KW"/>
</dbReference>